<organism evidence="1 2">
    <name type="scientific">Tripterygium wilfordii</name>
    <name type="common">Thunder God vine</name>
    <dbReference type="NCBI Taxonomy" id="458696"/>
    <lineage>
        <taxon>Eukaryota</taxon>
        <taxon>Viridiplantae</taxon>
        <taxon>Streptophyta</taxon>
        <taxon>Embryophyta</taxon>
        <taxon>Tracheophyta</taxon>
        <taxon>Spermatophyta</taxon>
        <taxon>Magnoliopsida</taxon>
        <taxon>eudicotyledons</taxon>
        <taxon>Gunneridae</taxon>
        <taxon>Pentapetalae</taxon>
        <taxon>rosids</taxon>
        <taxon>fabids</taxon>
        <taxon>Celastrales</taxon>
        <taxon>Celastraceae</taxon>
        <taxon>Tripterygium</taxon>
    </lineage>
</organism>
<dbReference type="AlphaFoldDB" id="A0A7J7DZF7"/>
<accession>A0A7J7DZF7</accession>
<keyword evidence="2" id="KW-1185">Reference proteome</keyword>
<sequence length="181" mass="20027">MGNQQNDVTGGSNNYLCGIKRVSAIHGSMDRYTKLFEYSFSQETNLKHSKSLSLTAEYKYISGDHTLNSSRRRLSLSDLDLGSLPSFANEVSLGAPLSWMPTRATLDCDSIGDNVTHDVLESKNVPIGTEKFEPAGSQSSMSFENEGGFVGSRNYDELGDDIFESEKNKEVIMKNRKPVLQ</sequence>
<dbReference type="PANTHER" id="PTHR47071:SF2">
    <property type="entry name" value="PROTEIN TRM32"/>
    <property type="match status" value="1"/>
</dbReference>
<dbReference type="InParanoid" id="A0A7J7DZF7"/>
<dbReference type="PANTHER" id="PTHR47071">
    <property type="entry name" value="PROTEIN TRM32"/>
    <property type="match status" value="1"/>
</dbReference>
<protein>
    <submittedName>
        <fullName evidence="1">Uncharacterized protein</fullName>
    </submittedName>
</protein>
<gene>
    <name evidence="1" type="ORF">HS088_TW02G00470</name>
</gene>
<dbReference type="EMBL" id="JAAARO010000002">
    <property type="protein sequence ID" value="KAF5751456.1"/>
    <property type="molecule type" value="Genomic_DNA"/>
</dbReference>
<reference evidence="1 2" key="1">
    <citation type="journal article" date="2020" name="Nat. Commun.">
        <title>Genome of Tripterygium wilfordii and identification of cytochrome P450 involved in triptolide biosynthesis.</title>
        <authorList>
            <person name="Tu L."/>
            <person name="Su P."/>
            <person name="Zhang Z."/>
            <person name="Gao L."/>
            <person name="Wang J."/>
            <person name="Hu T."/>
            <person name="Zhou J."/>
            <person name="Zhang Y."/>
            <person name="Zhao Y."/>
            <person name="Liu Y."/>
            <person name="Song Y."/>
            <person name="Tong Y."/>
            <person name="Lu Y."/>
            <person name="Yang J."/>
            <person name="Xu C."/>
            <person name="Jia M."/>
            <person name="Peters R.J."/>
            <person name="Huang L."/>
            <person name="Gao W."/>
        </authorList>
    </citation>
    <scope>NUCLEOTIDE SEQUENCE [LARGE SCALE GENOMIC DNA]</scope>
    <source>
        <strain evidence="2">cv. XIE 37</strain>
        <tissue evidence="1">Leaf</tissue>
    </source>
</reference>
<proteinExistence type="predicted"/>
<dbReference type="InterPro" id="IPR044257">
    <property type="entry name" value="TRM32-like"/>
</dbReference>
<dbReference type="Proteomes" id="UP000593562">
    <property type="component" value="Unassembled WGS sequence"/>
</dbReference>
<name>A0A7J7DZF7_TRIWF</name>
<comment type="caution">
    <text evidence="1">The sequence shown here is derived from an EMBL/GenBank/DDBJ whole genome shotgun (WGS) entry which is preliminary data.</text>
</comment>
<evidence type="ECO:0000313" key="2">
    <source>
        <dbReference type="Proteomes" id="UP000593562"/>
    </source>
</evidence>
<evidence type="ECO:0000313" key="1">
    <source>
        <dbReference type="EMBL" id="KAF5751456.1"/>
    </source>
</evidence>